<proteinExistence type="inferred from homology"/>
<dbReference type="Pfam" id="PF03668">
    <property type="entry name" value="RapZ-like_N"/>
    <property type="match status" value="1"/>
</dbReference>
<dbReference type="PANTHER" id="PTHR30448">
    <property type="entry name" value="RNASE ADAPTER PROTEIN RAPZ"/>
    <property type="match status" value="1"/>
</dbReference>
<dbReference type="Gene3D" id="3.40.50.300">
    <property type="entry name" value="P-loop containing nucleotide triphosphate hydrolases"/>
    <property type="match status" value="1"/>
</dbReference>
<dbReference type="GO" id="GO:0005525">
    <property type="term" value="F:GTP binding"/>
    <property type="evidence" value="ECO:0007669"/>
    <property type="project" value="UniProtKB-UniRule"/>
</dbReference>
<keyword evidence="3 4" id="KW-0342">GTP-binding</keyword>
<evidence type="ECO:0000256" key="2">
    <source>
        <dbReference type="ARBA" id="ARBA00022840"/>
    </source>
</evidence>
<feature type="binding site" evidence="4">
    <location>
        <begin position="76"/>
        <end position="79"/>
    </location>
    <ligand>
        <name>GTP</name>
        <dbReference type="ChEBI" id="CHEBI:37565"/>
    </ligand>
</feature>
<keyword evidence="7" id="KW-0808">Transferase</keyword>
<protein>
    <submittedName>
        <fullName evidence="7">Predicted P-loop-containing kinase</fullName>
    </submittedName>
</protein>
<accession>A0A0S6UGB6</accession>
<evidence type="ECO:0000313" key="7">
    <source>
        <dbReference type="EMBL" id="GAF26043.1"/>
    </source>
</evidence>
<evidence type="ECO:0000259" key="5">
    <source>
        <dbReference type="Pfam" id="PF03668"/>
    </source>
</evidence>
<dbReference type="GO" id="GO:0005524">
    <property type="term" value="F:ATP binding"/>
    <property type="evidence" value="ECO:0007669"/>
    <property type="project" value="UniProtKB-UniRule"/>
</dbReference>
<gene>
    <name evidence="7" type="ORF">MTY_1380</name>
</gene>
<dbReference type="Proteomes" id="UP000063718">
    <property type="component" value="Unassembled WGS sequence"/>
</dbReference>
<name>A0A0S6UGB6_NEOTH</name>
<evidence type="ECO:0000256" key="1">
    <source>
        <dbReference type="ARBA" id="ARBA00022741"/>
    </source>
</evidence>
<dbReference type="Pfam" id="PF22740">
    <property type="entry name" value="PapZ_C"/>
    <property type="match status" value="1"/>
</dbReference>
<dbReference type="PIRSF" id="PIRSF005052">
    <property type="entry name" value="P-loopkin"/>
    <property type="match status" value="1"/>
</dbReference>
<feature type="domain" description="RapZ C-terminal" evidence="6">
    <location>
        <begin position="179"/>
        <end position="297"/>
    </location>
</feature>
<dbReference type="PANTHER" id="PTHR30448:SF0">
    <property type="entry name" value="RNASE ADAPTER PROTEIN RAPZ"/>
    <property type="match status" value="1"/>
</dbReference>
<reference evidence="7" key="1">
    <citation type="journal article" date="2014" name="Gene">
        <title>Genome-guided analysis of transformation efficiency and carbon dioxide assimilation by Moorella thermoacetica Y72.</title>
        <authorList>
            <person name="Tsukahara K."/>
            <person name="Kita A."/>
            <person name="Nakashimada Y."/>
            <person name="Hoshino T."/>
            <person name="Murakami K."/>
        </authorList>
    </citation>
    <scope>NUCLEOTIDE SEQUENCE [LARGE SCALE GENOMIC DNA]</scope>
    <source>
        <strain evidence="7">Y72</strain>
    </source>
</reference>
<dbReference type="InterPro" id="IPR005337">
    <property type="entry name" value="RapZ-like"/>
</dbReference>
<dbReference type="AlphaFoldDB" id="A0A0S6UGB6"/>
<dbReference type="SUPFAM" id="SSF52540">
    <property type="entry name" value="P-loop containing nucleoside triphosphate hydrolases"/>
    <property type="match status" value="1"/>
</dbReference>
<dbReference type="NCBIfam" id="NF003828">
    <property type="entry name" value="PRK05416.1"/>
    <property type="match status" value="1"/>
</dbReference>
<evidence type="ECO:0000256" key="3">
    <source>
        <dbReference type="ARBA" id="ARBA00023134"/>
    </source>
</evidence>
<keyword evidence="1 4" id="KW-0547">Nucleotide-binding</keyword>
<keyword evidence="7" id="KW-0418">Kinase</keyword>
<dbReference type="InterPro" id="IPR053931">
    <property type="entry name" value="RapZ_C"/>
</dbReference>
<feature type="binding site" evidence="4">
    <location>
        <begin position="22"/>
        <end position="29"/>
    </location>
    <ligand>
        <name>ATP</name>
        <dbReference type="ChEBI" id="CHEBI:30616"/>
    </ligand>
</feature>
<organism evidence="7">
    <name type="scientific">Moorella thermoacetica Y72</name>
    <dbReference type="NCBI Taxonomy" id="1325331"/>
    <lineage>
        <taxon>Bacteria</taxon>
        <taxon>Bacillati</taxon>
        <taxon>Bacillota</taxon>
        <taxon>Clostridia</taxon>
        <taxon>Neomoorellales</taxon>
        <taxon>Neomoorellaceae</taxon>
        <taxon>Neomoorella</taxon>
    </lineage>
</organism>
<evidence type="ECO:0000259" key="6">
    <source>
        <dbReference type="Pfam" id="PF22740"/>
    </source>
</evidence>
<dbReference type="HAMAP" id="MF_00636">
    <property type="entry name" value="RapZ_like"/>
    <property type="match status" value="1"/>
</dbReference>
<keyword evidence="2 4" id="KW-0067">ATP-binding</keyword>
<evidence type="ECO:0000256" key="4">
    <source>
        <dbReference type="HAMAP-Rule" id="MF_00636"/>
    </source>
</evidence>
<sequence length="307" mass="34111">MVGGGGVEMPETKYPRLVIVTGLSGAGKTQAVRCLEDLGFFCVDNLPPSLIPGLVDLLGHPGKEGEGITKVALVMDIRGGEFFSGLDAALNYLDGLGIPYEILFLEAADEVLVRRYKETRRRHPLSSGGQILEGIIEERRRLEELRGRASKIIDTSELTPRQLKEQVSELFGSSQRRLIVSIISFGYKYGIPLDADLVMDVRFLPNPYYVPALRPFTGHDRCVEEFVMASPVTRQFIEQFAALLRFLIPHYLQEGKSHLVVAIGCTGGQHRSVTLANKLGELLQGENYSVTVKHRDVVRYLSTGNRR</sequence>
<feature type="domain" description="RapZ-like N-terminal" evidence="5">
    <location>
        <begin position="17"/>
        <end position="173"/>
    </location>
</feature>
<dbReference type="GO" id="GO:0016301">
    <property type="term" value="F:kinase activity"/>
    <property type="evidence" value="ECO:0007669"/>
    <property type="project" value="UniProtKB-KW"/>
</dbReference>
<dbReference type="InterPro" id="IPR027417">
    <property type="entry name" value="P-loop_NTPase"/>
</dbReference>
<dbReference type="EMBL" id="DF238840">
    <property type="protein sequence ID" value="GAF26043.1"/>
    <property type="molecule type" value="Genomic_DNA"/>
</dbReference>
<dbReference type="InterPro" id="IPR053930">
    <property type="entry name" value="RapZ-like_N"/>
</dbReference>